<organism evidence="2">
    <name type="scientific">Schistocephalus solidus</name>
    <name type="common">Tapeworm</name>
    <dbReference type="NCBI Taxonomy" id="70667"/>
    <lineage>
        <taxon>Eukaryota</taxon>
        <taxon>Metazoa</taxon>
        <taxon>Spiralia</taxon>
        <taxon>Lophotrochozoa</taxon>
        <taxon>Platyhelminthes</taxon>
        <taxon>Cestoda</taxon>
        <taxon>Eucestoda</taxon>
        <taxon>Diphyllobothriidea</taxon>
        <taxon>Diphyllobothriidae</taxon>
        <taxon>Schistocephalus</taxon>
    </lineage>
</organism>
<feature type="region of interest" description="Disordered" evidence="1">
    <location>
        <begin position="1"/>
        <end position="27"/>
    </location>
</feature>
<feature type="non-terminal residue" evidence="2">
    <location>
        <position position="127"/>
    </location>
</feature>
<feature type="compositionally biased region" description="Polar residues" evidence="1">
    <location>
        <begin position="77"/>
        <end position="89"/>
    </location>
</feature>
<sequence>PSKAHRLPVSPLKRNSPGLSGKFPEPNRINNLLQIQNPQSSKFNLFNPPQASSSHNPTGHLIPSIISPKTGFPKDANLTQTQKQDSAGLSNRILPSPKLSKPLQQANNPNHLNRYTRPDIPAFNSLN</sequence>
<dbReference type="EMBL" id="GEEE01001961">
    <property type="protein sequence ID" value="JAP61264.1"/>
    <property type="molecule type" value="Transcribed_RNA"/>
</dbReference>
<evidence type="ECO:0000313" key="2">
    <source>
        <dbReference type="EMBL" id="JAP61264.1"/>
    </source>
</evidence>
<feature type="region of interest" description="Disordered" evidence="1">
    <location>
        <begin position="40"/>
        <end position="127"/>
    </location>
</feature>
<gene>
    <name evidence="2" type="ORF">TR136908</name>
</gene>
<name>A0A0V0J680_SCHSO</name>
<feature type="compositionally biased region" description="Polar residues" evidence="1">
    <location>
        <begin position="40"/>
        <end position="57"/>
    </location>
</feature>
<reference evidence="2" key="1">
    <citation type="submission" date="2016-01" db="EMBL/GenBank/DDBJ databases">
        <title>Reference transcriptome for the parasite Schistocephalus solidus: insights into the molecular evolution of parasitism.</title>
        <authorList>
            <person name="Hebert F.O."/>
            <person name="Grambauer S."/>
            <person name="Barber I."/>
            <person name="Landry C.R."/>
            <person name="Aubin-Horth N."/>
        </authorList>
    </citation>
    <scope>NUCLEOTIDE SEQUENCE</scope>
</reference>
<proteinExistence type="predicted"/>
<accession>A0A0V0J680</accession>
<feature type="compositionally biased region" description="Polar residues" evidence="1">
    <location>
        <begin position="102"/>
        <end position="113"/>
    </location>
</feature>
<dbReference type="AlphaFoldDB" id="A0A0V0J680"/>
<evidence type="ECO:0000256" key="1">
    <source>
        <dbReference type="SAM" id="MobiDB-lite"/>
    </source>
</evidence>
<protein>
    <submittedName>
        <fullName evidence="2">Uncharacterized protein</fullName>
    </submittedName>
</protein>
<feature type="non-terminal residue" evidence="2">
    <location>
        <position position="1"/>
    </location>
</feature>